<name>A0A521CBE2_9RHOB</name>
<dbReference type="AlphaFoldDB" id="A0A521CBE2"/>
<dbReference type="RefSeq" id="WP_142635737.1">
    <property type="nucleotide sequence ID" value="NZ_CANMDC010000002.1"/>
</dbReference>
<organism evidence="3 4">
    <name type="scientific">Ruegeria faecimaris</name>
    <dbReference type="NCBI Taxonomy" id="686389"/>
    <lineage>
        <taxon>Bacteria</taxon>
        <taxon>Pseudomonadati</taxon>
        <taxon>Pseudomonadota</taxon>
        <taxon>Alphaproteobacteria</taxon>
        <taxon>Rhodobacterales</taxon>
        <taxon>Roseobacteraceae</taxon>
        <taxon>Ruegeria</taxon>
    </lineage>
</organism>
<feature type="transmembrane region" description="Helical" evidence="1">
    <location>
        <begin position="20"/>
        <end position="45"/>
    </location>
</feature>
<dbReference type="Proteomes" id="UP000319555">
    <property type="component" value="Unassembled WGS sequence"/>
</dbReference>
<protein>
    <submittedName>
        <fullName evidence="3">TadE-like protein</fullName>
    </submittedName>
</protein>
<evidence type="ECO:0000313" key="3">
    <source>
        <dbReference type="EMBL" id="SMO56675.1"/>
    </source>
</evidence>
<gene>
    <name evidence="3" type="ORF">SAMN06265380_102301</name>
</gene>
<keyword evidence="4" id="KW-1185">Reference proteome</keyword>
<evidence type="ECO:0000259" key="2">
    <source>
        <dbReference type="Pfam" id="PF07811"/>
    </source>
</evidence>
<sequence>MTRVSHILRTFRRQERGAALVELGMVIPLFLLLMFGIVDYGRLFWSTTMAQKAMQKASRLATLGPPLCGALPTEHTLASGAPTSTKFGVLCRSGNVCAVPALPAPCPLNTATDYGARVWNDIRMLLPPGTTAANVQIGYSHDARLGFLGGPYTPVVTAELVNVNFNFMMPIAGLAALASNGTTPASNTPNSISLPAMSTSVPAEDLAAGASE</sequence>
<dbReference type="OrthoDB" id="7856227at2"/>
<dbReference type="Pfam" id="PF07811">
    <property type="entry name" value="TadE"/>
    <property type="match status" value="1"/>
</dbReference>
<dbReference type="EMBL" id="FXTE01000002">
    <property type="protein sequence ID" value="SMO56675.1"/>
    <property type="molecule type" value="Genomic_DNA"/>
</dbReference>
<proteinExistence type="predicted"/>
<keyword evidence="1" id="KW-0812">Transmembrane</keyword>
<keyword evidence="1" id="KW-0472">Membrane</keyword>
<dbReference type="InterPro" id="IPR012495">
    <property type="entry name" value="TadE-like_dom"/>
</dbReference>
<reference evidence="3 4" key="1">
    <citation type="submission" date="2017-05" db="EMBL/GenBank/DDBJ databases">
        <authorList>
            <person name="Varghese N."/>
            <person name="Submissions S."/>
        </authorList>
    </citation>
    <scope>NUCLEOTIDE SEQUENCE [LARGE SCALE GENOMIC DNA]</scope>
    <source>
        <strain evidence="3 4">DSM 28009</strain>
    </source>
</reference>
<accession>A0A521CBE2</accession>
<evidence type="ECO:0000313" key="4">
    <source>
        <dbReference type="Proteomes" id="UP000319555"/>
    </source>
</evidence>
<keyword evidence="1" id="KW-1133">Transmembrane helix</keyword>
<feature type="domain" description="TadE-like" evidence="2">
    <location>
        <begin position="17"/>
        <end position="59"/>
    </location>
</feature>
<evidence type="ECO:0000256" key="1">
    <source>
        <dbReference type="SAM" id="Phobius"/>
    </source>
</evidence>